<keyword evidence="6" id="KW-0460">Magnesium</keyword>
<keyword evidence="10" id="KW-1185">Reference proteome</keyword>
<dbReference type="Gene3D" id="3.40.50.1010">
    <property type="entry name" value="5'-nuclease"/>
    <property type="match status" value="1"/>
</dbReference>
<accession>A0A1H4GZN0</accession>
<dbReference type="PANTHER" id="PTHR33653">
    <property type="entry name" value="RIBONUCLEASE VAPC2"/>
    <property type="match status" value="1"/>
</dbReference>
<evidence type="ECO:0000313" key="10">
    <source>
        <dbReference type="Proteomes" id="UP000199397"/>
    </source>
</evidence>
<dbReference type="STRING" id="525918.SAMN05660964_03829"/>
<dbReference type="AlphaFoldDB" id="A0A1H4GZN0"/>
<dbReference type="CDD" id="cd18746">
    <property type="entry name" value="PIN_VapC4-5_FitB-like"/>
    <property type="match status" value="1"/>
</dbReference>
<evidence type="ECO:0000256" key="2">
    <source>
        <dbReference type="ARBA" id="ARBA00022649"/>
    </source>
</evidence>
<proteinExistence type="inferred from homology"/>
<gene>
    <name evidence="9" type="ORF">SAMN05660964_03829</name>
</gene>
<organism evidence="9 10">
    <name type="scientific">Thiothrix caldifontis</name>
    <dbReference type="NCBI Taxonomy" id="525918"/>
    <lineage>
        <taxon>Bacteria</taxon>
        <taxon>Pseudomonadati</taxon>
        <taxon>Pseudomonadota</taxon>
        <taxon>Gammaproteobacteria</taxon>
        <taxon>Thiotrichales</taxon>
        <taxon>Thiotrichaceae</taxon>
        <taxon>Thiothrix</taxon>
    </lineage>
</organism>
<keyword evidence="4" id="KW-0479">Metal-binding</keyword>
<evidence type="ECO:0000256" key="1">
    <source>
        <dbReference type="ARBA" id="ARBA00001946"/>
    </source>
</evidence>
<comment type="similarity">
    <text evidence="7">Belongs to the PINc/VapC protein family.</text>
</comment>
<evidence type="ECO:0000259" key="8">
    <source>
        <dbReference type="Pfam" id="PF01850"/>
    </source>
</evidence>
<evidence type="ECO:0000256" key="6">
    <source>
        <dbReference type="ARBA" id="ARBA00022842"/>
    </source>
</evidence>
<reference evidence="9 10" key="1">
    <citation type="submission" date="2016-10" db="EMBL/GenBank/DDBJ databases">
        <authorList>
            <person name="de Groot N.N."/>
        </authorList>
    </citation>
    <scope>NUCLEOTIDE SEQUENCE [LARGE SCALE GENOMIC DNA]</scope>
    <source>
        <strain evidence="9 10">DSM 21228</strain>
    </source>
</reference>
<keyword evidence="5" id="KW-0378">Hydrolase</keyword>
<keyword evidence="2" id="KW-1277">Toxin-antitoxin system</keyword>
<dbReference type="Pfam" id="PF01850">
    <property type="entry name" value="PIN"/>
    <property type="match status" value="1"/>
</dbReference>
<dbReference type="EMBL" id="FNQP01000064">
    <property type="protein sequence ID" value="SEB14964.1"/>
    <property type="molecule type" value="Genomic_DNA"/>
</dbReference>
<dbReference type="GO" id="GO:0046872">
    <property type="term" value="F:metal ion binding"/>
    <property type="evidence" value="ECO:0007669"/>
    <property type="project" value="UniProtKB-KW"/>
</dbReference>
<name>A0A1H4GZN0_9GAMM</name>
<dbReference type="GO" id="GO:0004518">
    <property type="term" value="F:nuclease activity"/>
    <property type="evidence" value="ECO:0007669"/>
    <property type="project" value="UniProtKB-KW"/>
</dbReference>
<evidence type="ECO:0000313" key="9">
    <source>
        <dbReference type="EMBL" id="SEB14964.1"/>
    </source>
</evidence>
<dbReference type="RefSeq" id="WP_093071215.1">
    <property type="nucleotide sequence ID" value="NZ_FNQP01000064.1"/>
</dbReference>
<evidence type="ECO:0000256" key="3">
    <source>
        <dbReference type="ARBA" id="ARBA00022722"/>
    </source>
</evidence>
<dbReference type="SUPFAM" id="SSF88723">
    <property type="entry name" value="PIN domain-like"/>
    <property type="match status" value="1"/>
</dbReference>
<dbReference type="PANTHER" id="PTHR33653:SF1">
    <property type="entry name" value="RIBONUCLEASE VAPC2"/>
    <property type="match status" value="1"/>
</dbReference>
<comment type="cofactor">
    <cofactor evidence="1">
        <name>Mg(2+)</name>
        <dbReference type="ChEBI" id="CHEBI:18420"/>
    </cofactor>
</comment>
<dbReference type="GO" id="GO:0016787">
    <property type="term" value="F:hydrolase activity"/>
    <property type="evidence" value="ECO:0007669"/>
    <property type="project" value="UniProtKB-KW"/>
</dbReference>
<dbReference type="InterPro" id="IPR002716">
    <property type="entry name" value="PIN_dom"/>
</dbReference>
<keyword evidence="3" id="KW-0540">Nuclease</keyword>
<dbReference type="InterPro" id="IPR050556">
    <property type="entry name" value="Type_II_TA_system_RNase"/>
</dbReference>
<sequence>MKYLLDTCVISEVIKREPNKNVISWLQAQDEDNLFLSILTFGEIQKGIQKDTDQNRKKKLKMWVEEDLKKRFENRIIPIDLKVVTNWGSIQGLAELAGRTMPTLDGLIAVSGLTYNCTIATRNTSDMEQSTAELFNPWEYKE</sequence>
<dbReference type="OrthoDB" id="9804823at2"/>
<feature type="domain" description="PIN" evidence="8">
    <location>
        <begin position="3"/>
        <end position="124"/>
    </location>
</feature>
<protein>
    <recommendedName>
        <fullName evidence="8">PIN domain-containing protein</fullName>
    </recommendedName>
</protein>
<evidence type="ECO:0000256" key="4">
    <source>
        <dbReference type="ARBA" id="ARBA00022723"/>
    </source>
</evidence>
<evidence type="ECO:0000256" key="5">
    <source>
        <dbReference type="ARBA" id="ARBA00022801"/>
    </source>
</evidence>
<dbReference type="InterPro" id="IPR029060">
    <property type="entry name" value="PIN-like_dom_sf"/>
</dbReference>
<evidence type="ECO:0000256" key="7">
    <source>
        <dbReference type="ARBA" id="ARBA00038093"/>
    </source>
</evidence>
<dbReference type="Proteomes" id="UP000199397">
    <property type="component" value="Unassembled WGS sequence"/>
</dbReference>